<evidence type="ECO:0000256" key="1">
    <source>
        <dbReference type="SAM" id="MobiDB-lite"/>
    </source>
</evidence>
<feature type="compositionally biased region" description="Pro residues" evidence="1">
    <location>
        <begin position="41"/>
        <end position="65"/>
    </location>
</feature>
<evidence type="ECO:0000313" key="3">
    <source>
        <dbReference type="Proteomes" id="UP001153269"/>
    </source>
</evidence>
<reference evidence="2" key="1">
    <citation type="submission" date="2020-03" db="EMBL/GenBank/DDBJ databases">
        <authorList>
            <person name="Weist P."/>
        </authorList>
    </citation>
    <scope>NUCLEOTIDE SEQUENCE</scope>
</reference>
<dbReference type="AlphaFoldDB" id="A0A9N7UJV5"/>
<sequence>MCVCARVRLSLAFTASRTELTVAFVRMMHRARRTCAHNKPSPVPPGPPLPPPPPPPPPPSPPPPLQHREHLKHTSLDFTKLRLCGVYSWILALGYSRWSVEV</sequence>
<evidence type="ECO:0000313" key="2">
    <source>
        <dbReference type="EMBL" id="CAB1431428.1"/>
    </source>
</evidence>
<feature type="non-terminal residue" evidence="2">
    <location>
        <position position="102"/>
    </location>
</feature>
<keyword evidence="3" id="KW-1185">Reference proteome</keyword>
<gene>
    <name evidence="2" type="ORF">PLEPLA_LOCUS19485</name>
</gene>
<comment type="caution">
    <text evidence="2">The sequence shown here is derived from an EMBL/GenBank/DDBJ whole genome shotgun (WGS) entry which is preliminary data.</text>
</comment>
<accession>A0A9N7UJV5</accession>
<dbReference type="EMBL" id="CADEAL010001336">
    <property type="protein sequence ID" value="CAB1431428.1"/>
    <property type="molecule type" value="Genomic_DNA"/>
</dbReference>
<organism evidence="2 3">
    <name type="scientific">Pleuronectes platessa</name>
    <name type="common">European plaice</name>
    <dbReference type="NCBI Taxonomy" id="8262"/>
    <lineage>
        <taxon>Eukaryota</taxon>
        <taxon>Metazoa</taxon>
        <taxon>Chordata</taxon>
        <taxon>Craniata</taxon>
        <taxon>Vertebrata</taxon>
        <taxon>Euteleostomi</taxon>
        <taxon>Actinopterygii</taxon>
        <taxon>Neopterygii</taxon>
        <taxon>Teleostei</taxon>
        <taxon>Neoteleostei</taxon>
        <taxon>Acanthomorphata</taxon>
        <taxon>Carangaria</taxon>
        <taxon>Pleuronectiformes</taxon>
        <taxon>Pleuronectoidei</taxon>
        <taxon>Pleuronectidae</taxon>
        <taxon>Pleuronectes</taxon>
    </lineage>
</organism>
<proteinExistence type="predicted"/>
<feature type="region of interest" description="Disordered" evidence="1">
    <location>
        <begin position="35"/>
        <end position="69"/>
    </location>
</feature>
<protein>
    <submittedName>
        <fullName evidence="2">Uncharacterized protein</fullName>
    </submittedName>
</protein>
<dbReference type="Proteomes" id="UP001153269">
    <property type="component" value="Unassembled WGS sequence"/>
</dbReference>
<name>A0A9N7UJV5_PLEPL</name>